<comment type="caution">
    <text evidence="1">The sequence shown here is derived from an EMBL/GenBank/DDBJ whole genome shotgun (WGS) entry which is preliminary data.</text>
</comment>
<dbReference type="EMBL" id="JAIEZQ010000002">
    <property type="protein sequence ID" value="MBY9076078.1"/>
    <property type="molecule type" value="Genomic_DNA"/>
</dbReference>
<name>A0ABS7RLZ7_9ACTN</name>
<gene>
    <name evidence="1" type="ORF">K1X13_14680</name>
</gene>
<dbReference type="RefSeq" id="WP_221025762.1">
    <property type="nucleotide sequence ID" value="NZ_JAIEZQ010000002.1"/>
</dbReference>
<evidence type="ECO:0000313" key="2">
    <source>
        <dbReference type="Proteomes" id="UP000754710"/>
    </source>
</evidence>
<keyword evidence="2" id="KW-1185">Reference proteome</keyword>
<sequence>MTSGDEHLDFGRVDVLRVTVAVGPTLDATPDEVFVLDLDDPHPEGSRWDETPYVDALEAMLRRVGTPPPPHAMEVARLHATWPTRLATARIVLSLGVGARTPRPPLGAAVLAAFETMLANPEGQPALPRDDALSLSRRLVHSAWPEVGVGTLTVTDEEHHHATGLWRVGLCSPARTRFEVDLGVLGGDPSTAHLRRTPAAEVVDSVGV</sequence>
<proteinExistence type="predicted"/>
<evidence type="ECO:0000313" key="1">
    <source>
        <dbReference type="EMBL" id="MBY9076078.1"/>
    </source>
</evidence>
<accession>A0ABS7RLZ7</accession>
<protein>
    <submittedName>
        <fullName evidence="1">Uncharacterized protein</fullName>
    </submittedName>
</protein>
<organism evidence="1 2">
    <name type="scientific">Nocardioides jiangsuensis</name>
    <dbReference type="NCBI Taxonomy" id="2866161"/>
    <lineage>
        <taxon>Bacteria</taxon>
        <taxon>Bacillati</taxon>
        <taxon>Actinomycetota</taxon>
        <taxon>Actinomycetes</taxon>
        <taxon>Propionibacteriales</taxon>
        <taxon>Nocardioidaceae</taxon>
        <taxon>Nocardioides</taxon>
    </lineage>
</organism>
<dbReference type="Proteomes" id="UP000754710">
    <property type="component" value="Unassembled WGS sequence"/>
</dbReference>
<reference evidence="1 2" key="1">
    <citation type="submission" date="2021-08" db="EMBL/GenBank/DDBJ databases">
        <title>Nocardioides bacterium WL0053 sp. nov., isolated from the sediment.</title>
        <authorList>
            <person name="Wang L."/>
            <person name="Zhang D."/>
            <person name="Zhang A."/>
        </authorList>
    </citation>
    <scope>NUCLEOTIDE SEQUENCE [LARGE SCALE GENOMIC DNA]</scope>
    <source>
        <strain evidence="1 2">WL0053</strain>
    </source>
</reference>